<name>A0A0F5YAX2_9CYAN</name>
<protein>
    <submittedName>
        <fullName evidence="1">Uncharacterized protein</fullName>
    </submittedName>
</protein>
<proteinExistence type="predicted"/>
<organism evidence="1 2">
    <name type="scientific">Limnoraphis robusta CS-951</name>
    <dbReference type="NCBI Taxonomy" id="1637645"/>
    <lineage>
        <taxon>Bacteria</taxon>
        <taxon>Bacillati</taxon>
        <taxon>Cyanobacteriota</taxon>
        <taxon>Cyanophyceae</taxon>
        <taxon>Oscillatoriophycideae</taxon>
        <taxon>Oscillatoriales</taxon>
        <taxon>Sirenicapillariaceae</taxon>
        <taxon>Limnoraphis</taxon>
    </lineage>
</organism>
<accession>A0A0F5YAX2</accession>
<dbReference type="AlphaFoldDB" id="A0A0F5YAX2"/>
<dbReference type="EMBL" id="LATL02000104">
    <property type="protein sequence ID" value="KKD36081.1"/>
    <property type="molecule type" value="Genomic_DNA"/>
</dbReference>
<gene>
    <name evidence="1" type="ORF">WN50_21735</name>
</gene>
<dbReference type="Proteomes" id="UP000033607">
    <property type="component" value="Unassembled WGS sequence"/>
</dbReference>
<reference evidence="1 2" key="1">
    <citation type="submission" date="2015-06" db="EMBL/GenBank/DDBJ databases">
        <title>Draft genome assembly of filamentous brackish cyanobacterium Limnoraphis robusta strain CS-951.</title>
        <authorList>
            <person name="Willis A."/>
            <person name="Parks M."/>
            <person name="Burford M.A."/>
        </authorList>
    </citation>
    <scope>NUCLEOTIDE SEQUENCE [LARGE SCALE GENOMIC DNA]</scope>
    <source>
        <strain evidence="1 2">CS-951</strain>
    </source>
</reference>
<evidence type="ECO:0000313" key="2">
    <source>
        <dbReference type="Proteomes" id="UP000033607"/>
    </source>
</evidence>
<comment type="caution">
    <text evidence="1">The sequence shown here is derived from an EMBL/GenBank/DDBJ whole genome shotgun (WGS) entry which is preliminary data.</text>
</comment>
<evidence type="ECO:0000313" key="1">
    <source>
        <dbReference type="EMBL" id="KKD36081.1"/>
    </source>
</evidence>
<sequence length="90" mass="10540">MAGFFDLVFRFDCVWMIELSHSSTLQYTLRIIESFYDVYKHQESENIVKNALHFLIQKNVKSSLYLTEVKEIDIGSIRGVFGFFPPGERV</sequence>